<evidence type="ECO:0000313" key="3">
    <source>
        <dbReference type="EMBL" id="BCA27030.1"/>
    </source>
</evidence>
<feature type="domain" description="Aldehyde oxidase/xanthine dehydrogenase first molybdopterin binding" evidence="1">
    <location>
        <begin position="267"/>
        <end position="486"/>
    </location>
</feature>
<dbReference type="PROSITE" id="PS51318">
    <property type="entry name" value="TAT"/>
    <property type="match status" value="1"/>
</dbReference>
<dbReference type="SUPFAM" id="SSF56003">
    <property type="entry name" value="Molybdenum cofactor-binding domain"/>
    <property type="match status" value="1"/>
</dbReference>
<dbReference type="AlphaFoldDB" id="A0A679GHS5"/>
<dbReference type="InterPro" id="IPR036856">
    <property type="entry name" value="Ald_Oxase/Xan_DH_a/b_sf"/>
</dbReference>
<dbReference type="PANTHER" id="PTHR11908:SF123">
    <property type="entry name" value="ALDEHYDE OXIDOREDUCTASE MOLYBDENUM-BINDING SUBUNIT PAOC"/>
    <property type="match status" value="1"/>
</dbReference>
<dbReference type="InterPro" id="IPR037165">
    <property type="entry name" value="AldOxase/xan_DH_Mopterin-bd_sf"/>
</dbReference>
<protein>
    <submittedName>
        <fullName evidence="3">Oxidoreductase</fullName>
    </submittedName>
</protein>
<dbReference type="EMBL" id="AP022642">
    <property type="protein sequence ID" value="BCA27030.1"/>
    <property type="molecule type" value="Genomic_DNA"/>
</dbReference>
<feature type="domain" description="Aldehyde oxidase/xanthine dehydrogenase second molybdopterin binding" evidence="2">
    <location>
        <begin position="514"/>
        <end position="601"/>
    </location>
</feature>
<dbReference type="Pfam" id="PF02738">
    <property type="entry name" value="MoCoBD_1"/>
    <property type="match status" value="1"/>
</dbReference>
<reference evidence="3 4" key="1">
    <citation type="journal article" date="2020" name="Microbiol. Resour. Announc.">
        <title>Complete genome sequence of Pseudomonas otitidis strain MrB4, isolated from Lake Biwa in Japan.</title>
        <authorList>
            <person name="Miyazaki K."/>
            <person name="Hase E."/>
            <person name="Maruya T."/>
        </authorList>
    </citation>
    <scope>NUCLEOTIDE SEQUENCE [LARGE SCALE GENOMIC DNA]</scope>
    <source>
        <strain evidence="3 4">MrB4</strain>
    </source>
</reference>
<dbReference type="InterPro" id="IPR016208">
    <property type="entry name" value="Ald_Oxase/xanthine_DH-like"/>
</dbReference>
<name>A0A679GHS5_9GAMM</name>
<feature type="domain" description="Aldehyde oxidase/xanthine dehydrogenase second molybdopterin binding" evidence="2">
    <location>
        <begin position="768"/>
        <end position="883"/>
    </location>
</feature>
<dbReference type="InterPro" id="IPR008274">
    <property type="entry name" value="AldOxase/xan_DH_MoCoBD1"/>
</dbReference>
<sequence length="945" mass="103621">MGMSNRDFSRRAFLQGSVIAGIGVTLAPLGSPAFAALFEDRVTASPQPWFTPNGQARARIDGVSKACGAKVFARDIRAQDMPGWPRQQGHAMLIKATRADHLYAGLDLSMLDAGLQPDRVVTAADLARDGIAFPEGHSPDPLLPEGQVPMFIGHPVALLIWNDFERFRRAKNLLRYNDKVVRYGAQAPLFERDPYGSFRFVRVGGDTPYEADRFSSLKDSMLFPIIRQRKPTWSQQADINGDLTQQGLFHAQQMEQTLGAPPEGWLVFDERYTTQSIEPAALEADNGNGWYDAATGTLHFVVATQCPFEAAEQTAHMLAPSRFKVRKLNMHPGYTVGYGTKDNNIFVFYAALAAIYGEGVPVRLANDRYEQFQSGIKRHPFDMHYQLAVKKDDLSFQIFRAHMDVDGGGRINYSPSVAAVGATAAQSIYYMPQSDLAATAYHSRGVEAGSVRGYGTLQTMAATEMMVDEVAERLGVDAIELRRRNVFKSGMKNTQGAIPAGALRLDEILDKAAQHELWKQRDARKREEEAKDPDNLYGIGFAICQKDFGTGAEAPMASLEFNAEGRVFLRQIAIDMGTGTATSQALLVADYLGHPADEIRTGVTEWPELGLTTSGNPYLISQAEQDAALKNPRWVGKLASPSSATNSSYYSGHATREAARVLFNHGLWPAALAIWGRGEYGGLANPYVVRREDAHWVEGKLTANGLPPIPFELLAHKAHELGLVTGVSVHGFNRWAWAEAEFEINGNRDTLPLDALAVKYGDGAPAATRARMNRDGYHLLDRTRVEYPPTQLNNAMVTYYSPVATLVEVKVNKGSGEVRVLSHHSWLECGRVIVPELVRGQLEGGIAMGIGHALLEEMPRYEGGPGEGTWNFNRYVLPRAKDCAVWNQSAEILPPLSPSDPAKGIAEVVMIPVVGAIVNAVAHATGKRLRDLPLNPARIKEALHG</sequence>
<dbReference type="InterPro" id="IPR046867">
    <property type="entry name" value="AldOxase/xan_DH_MoCoBD2"/>
</dbReference>
<dbReference type="Proteomes" id="UP000501237">
    <property type="component" value="Chromosome"/>
</dbReference>
<proteinExistence type="predicted"/>
<accession>A0A679GHS5</accession>
<dbReference type="GO" id="GO:0005506">
    <property type="term" value="F:iron ion binding"/>
    <property type="evidence" value="ECO:0007669"/>
    <property type="project" value="InterPro"/>
</dbReference>
<dbReference type="GO" id="GO:0016491">
    <property type="term" value="F:oxidoreductase activity"/>
    <property type="evidence" value="ECO:0007669"/>
    <property type="project" value="InterPro"/>
</dbReference>
<dbReference type="KEGG" id="poj:PtoMrB4_10070"/>
<dbReference type="SUPFAM" id="SSF54665">
    <property type="entry name" value="CO dehydrogenase molybdoprotein N-domain-like"/>
    <property type="match status" value="1"/>
</dbReference>
<dbReference type="PANTHER" id="PTHR11908">
    <property type="entry name" value="XANTHINE DEHYDROGENASE"/>
    <property type="match status" value="1"/>
</dbReference>
<evidence type="ECO:0000259" key="1">
    <source>
        <dbReference type="Pfam" id="PF02738"/>
    </source>
</evidence>
<dbReference type="InterPro" id="IPR006311">
    <property type="entry name" value="TAT_signal"/>
</dbReference>
<dbReference type="Gene3D" id="3.90.1170.50">
    <property type="entry name" value="Aldehyde oxidase/xanthine dehydrogenase, a/b hammerhead"/>
    <property type="match status" value="1"/>
</dbReference>
<organism evidence="3 4">
    <name type="scientific">Metapseudomonas otitidis</name>
    <dbReference type="NCBI Taxonomy" id="319939"/>
    <lineage>
        <taxon>Bacteria</taxon>
        <taxon>Pseudomonadati</taxon>
        <taxon>Pseudomonadota</taxon>
        <taxon>Gammaproteobacteria</taxon>
        <taxon>Pseudomonadales</taxon>
        <taxon>Pseudomonadaceae</taxon>
        <taxon>Metapseudomonas</taxon>
    </lineage>
</organism>
<evidence type="ECO:0000313" key="4">
    <source>
        <dbReference type="Proteomes" id="UP000501237"/>
    </source>
</evidence>
<gene>
    <name evidence="3" type="ORF">PtoMrB4_10070</name>
</gene>
<evidence type="ECO:0000259" key="2">
    <source>
        <dbReference type="Pfam" id="PF20256"/>
    </source>
</evidence>
<dbReference type="Gene3D" id="3.30.365.10">
    <property type="entry name" value="Aldehyde oxidase/xanthine dehydrogenase, molybdopterin binding domain"/>
    <property type="match status" value="4"/>
</dbReference>
<dbReference type="Pfam" id="PF20256">
    <property type="entry name" value="MoCoBD_2"/>
    <property type="match status" value="2"/>
</dbReference>